<dbReference type="InterPro" id="IPR037079">
    <property type="entry name" value="AF2212/PG0164-like_sf"/>
</dbReference>
<evidence type="ECO:0000313" key="1">
    <source>
        <dbReference type="EMBL" id="MFB9625796.1"/>
    </source>
</evidence>
<keyword evidence="2" id="KW-1185">Reference proteome</keyword>
<dbReference type="Pfam" id="PF08922">
    <property type="entry name" value="DUF1905"/>
    <property type="match status" value="1"/>
</dbReference>
<comment type="caution">
    <text evidence="1">The sequence shown here is derived from an EMBL/GenBank/DDBJ whole genome shotgun (WGS) entry which is preliminary data.</text>
</comment>
<sequence length="87" mass="9904">MASVDLTFTVPIQQSDGWTFITWPESVEVFGTRRSVKVAGTMDGHEFQTAFMPWGDGTHRLPINKRLFTKLKKQAGDNVDVHLKERL</sequence>
<dbReference type="Gene3D" id="2.40.30.100">
    <property type="entry name" value="AF2212/PG0164-like"/>
    <property type="match status" value="1"/>
</dbReference>
<dbReference type="InterPro" id="IPR015018">
    <property type="entry name" value="DUF1905"/>
</dbReference>
<evidence type="ECO:0000313" key="2">
    <source>
        <dbReference type="Proteomes" id="UP001589532"/>
    </source>
</evidence>
<reference evidence="1 2" key="1">
    <citation type="submission" date="2024-09" db="EMBL/GenBank/DDBJ databases">
        <authorList>
            <person name="Sun Q."/>
            <person name="Mori K."/>
        </authorList>
    </citation>
    <scope>NUCLEOTIDE SEQUENCE [LARGE SCALE GENOMIC DNA]</scope>
    <source>
        <strain evidence="1 2">JCM 3143</strain>
    </source>
</reference>
<dbReference type="SUPFAM" id="SSF141694">
    <property type="entry name" value="AF2212/PG0164-like"/>
    <property type="match status" value="1"/>
</dbReference>
<dbReference type="RefSeq" id="WP_344984345.1">
    <property type="nucleotide sequence ID" value="NZ_BAAAXV010000001.1"/>
</dbReference>
<accession>A0ABV5S5F7</accession>
<name>A0ABV5S5F7_9ACTN</name>
<gene>
    <name evidence="1" type="ORF">ACFFSA_22155</name>
</gene>
<organism evidence="1 2">
    <name type="scientific">Nonomuraea helvata</name>
    <dbReference type="NCBI Taxonomy" id="37484"/>
    <lineage>
        <taxon>Bacteria</taxon>
        <taxon>Bacillati</taxon>
        <taxon>Actinomycetota</taxon>
        <taxon>Actinomycetes</taxon>
        <taxon>Streptosporangiales</taxon>
        <taxon>Streptosporangiaceae</taxon>
        <taxon>Nonomuraea</taxon>
    </lineage>
</organism>
<dbReference type="Proteomes" id="UP001589532">
    <property type="component" value="Unassembled WGS sequence"/>
</dbReference>
<protein>
    <submittedName>
        <fullName evidence="1">DUF1905 domain-containing protein</fullName>
    </submittedName>
</protein>
<proteinExistence type="predicted"/>
<dbReference type="EMBL" id="JBHMBW010000019">
    <property type="protein sequence ID" value="MFB9625796.1"/>
    <property type="molecule type" value="Genomic_DNA"/>
</dbReference>